<evidence type="ECO:0000256" key="5">
    <source>
        <dbReference type="ARBA" id="ARBA00022618"/>
    </source>
</evidence>
<dbReference type="InterPro" id="IPR044068">
    <property type="entry name" value="CB"/>
</dbReference>
<keyword evidence="9" id="KW-0233">DNA recombination</keyword>
<feature type="domain" description="Tyr recombinase" evidence="12">
    <location>
        <begin position="109"/>
        <end position="285"/>
    </location>
</feature>
<evidence type="ECO:0000256" key="7">
    <source>
        <dbReference type="ARBA" id="ARBA00022908"/>
    </source>
</evidence>
<evidence type="ECO:0000256" key="9">
    <source>
        <dbReference type="ARBA" id="ARBA00023172"/>
    </source>
</evidence>
<keyword evidence="7" id="KW-0229">DNA integration</keyword>
<dbReference type="InterPro" id="IPR004107">
    <property type="entry name" value="Integrase_SAM-like_N"/>
</dbReference>
<dbReference type="GO" id="GO:0005737">
    <property type="term" value="C:cytoplasm"/>
    <property type="evidence" value="ECO:0007669"/>
    <property type="project" value="UniProtKB-SubCell"/>
</dbReference>
<dbReference type="Gene3D" id="1.10.150.130">
    <property type="match status" value="1"/>
</dbReference>
<proteinExistence type="inferred from homology"/>
<dbReference type="Pfam" id="PF00589">
    <property type="entry name" value="Phage_integrase"/>
    <property type="match status" value="1"/>
</dbReference>
<dbReference type="Pfam" id="PF02899">
    <property type="entry name" value="Phage_int_SAM_1"/>
    <property type="match status" value="1"/>
</dbReference>
<dbReference type="PROSITE" id="PS51898">
    <property type="entry name" value="TYR_RECOMBINASE"/>
    <property type="match status" value="1"/>
</dbReference>
<dbReference type="PROSITE" id="PS51900">
    <property type="entry name" value="CB"/>
    <property type="match status" value="1"/>
</dbReference>
<dbReference type="InterPro" id="IPR011010">
    <property type="entry name" value="DNA_brk_join_enz"/>
</dbReference>
<protein>
    <submittedName>
        <fullName evidence="14">Phage integrase site-specific recombinase</fullName>
    </submittedName>
</protein>
<dbReference type="AlphaFoldDB" id="A0A098B3J2"/>
<evidence type="ECO:0000256" key="2">
    <source>
        <dbReference type="ARBA" id="ARBA00004496"/>
    </source>
</evidence>
<accession>A0A098B3J2</accession>
<evidence type="ECO:0000256" key="8">
    <source>
        <dbReference type="ARBA" id="ARBA00023125"/>
    </source>
</evidence>
<gene>
    <name evidence="14" type="ORF">DPCES_3547</name>
</gene>
<dbReference type="GO" id="GO:0007059">
    <property type="term" value="P:chromosome segregation"/>
    <property type="evidence" value="ECO:0007669"/>
    <property type="project" value="UniProtKB-KW"/>
</dbReference>
<dbReference type="GO" id="GO:0051301">
    <property type="term" value="P:cell division"/>
    <property type="evidence" value="ECO:0007669"/>
    <property type="project" value="UniProtKB-KW"/>
</dbReference>
<evidence type="ECO:0000259" key="12">
    <source>
        <dbReference type="PROSITE" id="PS51898"/>
    </source>
</evidence>
<dbReference type="InterPro" id="IPR013762">
    <property type="entry name" value="Integrase-like_cat_sf"/>
</dbReference>
<evidence type="ECO:0000256" key="3">
    <source>
        <dbReference type="ARBA" id="ARBA00008857"/>
    </source>
</evidence>
<comment type="subcellular location">
    <subcellularLocation>
        <location evidence="2">Cytoplasm</location>
    </subcellularLocation>
</comment>
<dbReference type="GO" id="GO:0003677">
    <property type="term" value="F:DNA binding"/>
    <property type="evidence" value="ECO:0007669"/>
    <property type="project" value="UniProtKB-UniRule"/>
</dbReference>
<dbReference type="Gene3D" id="1.10.443.10">
    <property type="entry name" value="Intergrase catalytic core"/>
    <property type="match status" value="1"/>
</dbReference>
<dbReference type="InterPro" id="IPR010998">
    <property type="entry name" value="Integrase_recombinase_N"/>
</dbReference>
<keyword evidence="5" id="KW-0132">Cell division</keyword>
<keyword evidence="10" id="KW-0131">Cell cycle</keyword>
<comment type="function">
    <text evidence="1">Site-specific tyrosine recombinase, which acts by catalyzing the cutting and rejoining of the recombining DNA molecules.</text>
</comment>
<dbReference type="PANTHER" id="PTHR30349:SF77">
    <property type="entry name" value="TYROSINE RECOMBINASE XERC"/>
    <property type="match status" value="1"/>
</dbReference>
<evidence type="ECO:0000256" key="4">
    <source>
        <dbReference type="ARBA" id="ARBA00022490"/>
    </source>
</evidence>
<feature type="domain" description="Core-binding (CB)" evidence="13">
    <location>
        <begin position="1"/>
        <end position="88"/>
    </location>
</feature>
<dbReference type="SUPFAM" id="SSF56349">
    <property type="entry name" value="DNA breaking-rejoining enzymes"/>
    <property type="match status" value="1"/>
</dbReference>
<evidence type="ECO:0000313" key="14">
    <source>
        <dbReference type="EMBL" id="CDX03433.1"/>
    </source>
</evidence>
<dbReference type="InterPro" id="IPR050090">
    <property type="entry name" value="Tyrosine_recombinase_XerCD"/>
</dbReference>
<evidence type="ECO:0000256" key="11">
    <source>
        <dbReference type="PROSITE-ProRule" id="PRU01248"/>
    </source>
</evidence>
<reference evidence="14" key="1">
    <citation type="submission" date="2014-07" db="EMBL/GenBank/DDBJ databases">
        <authorList>
            <person name="Hornung V.Bastian."/>
        </authorList>
    </citation>
    <scope>NUCLEOTIDE SEQUENCE</scope>
    <source>
        <strain evidence="14">PCE-S</strain>
    </source>
</reference>
<organism evidence="14">
    <name type="scientific">Desulfitobacterium hafniense</name>
    <name type="common">Desulfitobacterium frappieri</name>
    <dbReference type="NCBI Taxonomy" id="49338"/>
    <lineage>
        <taxon>Bacteria</taxon>
        <taxon>Bacillati</taxon>
        <taxon>Bacillota</taxon>
        <taxon>Clostridia</taxon>
        <taxon>Eubacteriales</taxon>
        <taxon>Desulfitobacteriaceae</taxon>
        <taxon>Desulfitobacterium</taxon>
    </lineage>
</organism>
<comment type="similarity">
    <text evidence="3">Belongs to the 'phage' integrase family.</text>
</comment>
<sequence>MLLNQAIKGFTKYLKVIDRSPETITGYEKELCFFNNFLSVKHNCPVYLEDITLEDIEDYLLDQKKRKMASSSRSRSLYIIRSFYSYCVKKDIFTKNIATLVEPVKVAQKEKTYITEEEFAELTTAIKQPVIRTVVQTMFYTGGRMAEMINLKLQDVDLESNILHIIEGRGKKSRDVPINHKLHVILKHYLSTIRNPELSSNRFFAIDRTGKVSDSYINRLIYEAVAELGWEKNISAHVLRHSFGTNLLEKGASVVSIQKLLGHSNLAVTSRYLHQDMNKLSDTVNLL</sequence>
<evidence type="ECO:0000256" key="6">
    <source>
        <dbReference type="ARBA" id="ARBA00022829"/>
    </source>
</evidence>
<dbReference type="PATRIC" id="fig|49338.4.peg.3810"/>
<dbReference type="RefSeq" id="WP_208926019.1">
    <property type="nucleotide sequence ID" value="NZ_LK996017.1"/>
</dbReference>
<keyword evidence="4" id="KW-0963">Cytoplasm</keyword>
<evidence type="ECO:0000259" key="13">
    <source>
        <dbReference type="PROSITE" id="PS51900"/>
    </source>
</evidence>
<evidence type="ECO:0000256" key="1">
    <source>
        <dbReference type="ARBA" id="ARBA00003283"/>
    </source>
</evidence>
<keyword evidence="8 11" id="KW-0238">DNA-binding</keyword>
<keyword evidence="6" id="KW-0159">Chromosome partition</keyword>
<dbReference type="PANTHER" id="PTHR30349">
    <property type="entry name" value="PHAGE INTEGRASE-RELATED"/>
    <property type="match status" value="1"/>
</dbReference>
<dbReference type="EMBL" id="LK996017">
    <property type="protein sequence ID" value="CDX03433.1"/>
    <property type="molecule type" value="Genomic_DNA"/>
</dbReference>
<name>A0A098B3J2_DESHA</name>
<dbReference type="GO" id="GO:0006310">
    <property type="term" value="P:DNA recombination"/>
    <property type="evidence" value="ECO:0007669"/>
    <property type="project" value="UniProtKB-KW"/>
</dbReference>
<evidence type="ECO:0000256" key="10">
    <source>
        <dbReference type="ARBA" id="ARBA00023306"/>
    </source>
</evidence>
<dbReference type="InterPro" id="IPR002104">
    <property type="entry name" value="Integrase_catalytic"/>
</dbReference>
<dbReference type="GO" id="GO:0015074">
    <property type="term" value="P:DNA integration"/>
    <property type="evidence" value="ECO:0007669"/>
    <property type="project" value="UniProtKB-KW"/>
</dbReference>